<dbReference type="AlphaFoldDB" id="A0A9X3A719"/>
<dbReference type="SMART" id="SM00332">
    <property type="entry name" value="PP2Cc"/>
    <property type="match status" value="1"/>
</dbReference>
<evidence type="ECO:0000313" key="3">
    <source>
        <dbReference type="Proteomes" id="UP001141259"/>
    </source>
</evidence>
<dbReference type="PROSITE" id="PS51746">
    <property type="entry name" value="PPM_2"/>
    <property type="match status" value="1"/>
</dbReference>
<dbReference type="InterPro" id="IPR036457">
    <property type="entry name" value="PPM-type-like_dom_sf"/>
</dbReference>
<dbReference type="Gene3D" id="3.60.40.10">
    <property type="entry name" value="PPM-type phosphatase domain"/>
    <property type="match status" value="1"/>
</dbReference>
<dbReference type="CDD" id="cd00143">
    <property type="entry name" value="PP2Cc"/>
    <property type="match status" value="1"/>
</dbReference>
<dbReference type="GO" id="GO:0004722">
    <property type="term" value="F:protein serine/threonine phosphatase activity"/>
    <property type="evidence" value="ECO:0007669"/>
    <property type="project" value="InterPro"/>
</dbReference>
<protein>
    <submittedName>
        <fullName evidence="2">Protein phosphatase 2C domain-containing protein</fullName>
    </submittedName>
</protein>
<dbReference type="Proteomes" id="UP001141259">
    <property type="component" value="Unassembled WGS sequence"/>
</dbReference>
<sequence>MTHNRLAHAVGTHPGLRRELNEDSACAEPPLFAVADGMGGHAFGEIASATAIDVLAHYDVSGDPVTALTAMMDEVALRLTDMAEQDLRMRGMGTTLTALLWVDGAKFAVAHIGDSRCYLVRDGEIQQVTRDHTMVQALVDEGRMPAEQAALHPRRSMLMRALQAGNSPEPDVFLHEAQVNDRYLLCSDGLSDVVPPEAILEVLAGTEDRDEVVVKLIALANEAGGPDNITCVLVDVVNDEWLAHWSGRLL</sequence>
<dbReference type="EMBL" id="JANYMP010000039">
    <property type="protein sequence ID" value="MCS7483943.1"/>
    <property type="molecule type" value="Genomic_DNA"/>
</dbReference>
<dbReference type="SMART" id="SM00331">
    <property type="entry name" value="PP2C_SIG"/>
    <property type="match status" value="1"/>
</dbReference>
<accession>A0A9X3A719</accession>
<dbReference type="InterPro" id="IPR015655">
    <property type="entry name" value="PP2C"/>
</dbReference>
<name>A0A9X3A719_9PSEU</name>
<dbReference type="PANTHER" id="PTHR13832:SF827">
    <property type="entry name" value="PROTEIN PHOSPHATASE 1L"/>
    <property type="match status" value="1"/>
</dbReference>
<dbReference type="RefSeq" id="WP_259629395.1">
    <property type="nucleotide sequence ID" value="NZ_JANYMP010000039.1"/>
</dbReference>
<feature type="domain" description="PPM-type phosphatase" evidence="1">
    <location>
        <begin position="7"/>
        <end position="236"/>
    </location>
</feature>
<organism evidence="2 3">
    <name type="scientific">Umezawaea endophytica</name>
    <dbReference type="NCBI Taxonomy" id="1654476"/>
    <lineage>
        <taxon>Bacteria</taxon>
        <taxon>Bacillati</taxon>
        <taxon>Actinomycetota</taxon>
        <taxon>Actinomycetes</taxon>
        <taxon>Pseudonocardiales</taxon>
        <taxon>Pseudonocardiaceae</taxon>
        <taxon>Umezawaea</taxon>
    </lineage>
</organism>
<evidence type="ECO:0000313" key="2">
    <source>
        <dbReference type="EMBL" id="MCS7483943.1"/>
    </source>
</evidence>
<keyword evidence="3" id="KW-1185">Reference proteome</keyword>
<gene>
    <name evidence="2" type="ORF">NZH93_44520</name>
</gene>
<proteinExistence type="predicted"/>
<dbReference type="SUPFAM" id="SSF81606">
    <property type="entry name" value="PP2C-like"/>
    <property type="match status" value="1"/>
</dbReference>
<dbReference type="InterPro" id="IPR001932">
    <property type="entry name" value="PPM-type_phosphatase-like_dom"/>
</dbReference>
<evidence type="ECO:0000259" key="1">
    <source>
        <dbReference type="PROSITE" id="PS51746"/>
    </source>
</evidence>
<dbReference type="Pfam" id="PF13672">
    <property type="entry name" value="PP2C_2"/>
    <property type="match status" value="1"/>
</dbReference>
<comment type="caution">
    <text evidence="2">The sequence shown here is derived from an EMBL/GenBank/DDBJ whole genome shotgun (WGS) entry which is preliminary data.</text>
</comment>
<dbReference type="PANTHER" id="PTHR13832">
    <property type="entry name" value="PROTEIN PHOSPHATASE 2C"/>
    <property type="match status" value="1"/>
</dbReference>
<reference evidence="2" key="1">
    <citation type="submission" date="2022-08" db="EMBL/GenBank/DDBJ databases">
        <authorList>
            <person name="Tistechok S."/>
            <person name="Samborskyy M."/>
            <person name="Roman I."/>
        </authorList>
    </citation>
    <scope>NUCLEOTIDE SEQUENCE</scope>
    <source>
        <strain evidence="2">DSM 103496</strain>
    </source>
</reference>